<dbReference type="InParanoid" id="K5UQY9"/>
<dbReference type="OrthoDB" id="2801156at2759"/>
<protein>
    <recommendedName>
        <fullName evidence="3">Protein kinase domain-containing protein</fullName>
    </recommendedName>
</protein>
<dbReference type="AlphaFoldDB" id="K5UQY9"/>
<dbReference type="KEGG" id="pco:PHACADRAFT_198316"/>
<proteinExistence type="predicted"/>
<sequence>MFSIQNGMQVTLEYTSHLSPDEPLKALFKALANISSSLTEVVVKFALTYLHEGHELLANSNLLLAPKLWYCEKVDSINIYVIDPSWCVDASPHHKCLCDAVNVLHEANFVFEDLCEPNVLLCDNGAMLIDFDWCGKEREACYPSDILMDSDMPWHASVQREGLITKEHDCHLLDKLAGPPEQQGTLLGNVA</sequence>
<accession>K5UQY9</accession>
<dbReference type="RefSeq" id="XP_007398611.1">
    <property type="nucleotide sequence ID" value="XM_007398549.1"/>
</dbReference>
<dbReference type="GeneID" id="18911317"/>
<name>K5UQY9_PHACS</name>
<evidence type="ECO:0000313" key="1">
    <source>
        <dbReference type="EMBL" id="EKM52256.1"/>
    </source>
</evidence>
<organism evidence="1 2">
    <name type="scientific">Phanerochaete carnosa (strain HHB-10118-sp)</name>
    <name type="common">White-rot fungus</name>
    <name type="synonym">Peniophora carnosa</name>
    <dbReference type="NCBI Taxonomy" id="650164"/>
    <lineage>
        <taxon>Eukaryota</taxon>
        <taxon>Fungi</taxon>
        <taxon>Dikarya</taxon>
        <taxon>Basidiomycota</taxon>
        <taxon>Agaricomycotina</taxon>
        <taxon>Agaricomycetes</taxon>
        <taxon>Polyporales</taxon>
        <taxon>Phanerochaetaceae</taxon>
        <taxon>Phanerochaete</taxon>
    </lineage>
</organism>
<evidence type="ECO:0008006" key="3">
    <source>
        <dbReference type="Google" id="ProtNLM"/>
    </source>
</evidence>
<evidence type="ECO:0000313" key="2">
    <source>
        <dbReference type="Proteomes" id="UP000008370"/>
    </source>
</evidence>
<dbReference type="SUPFAM" id="SSF56112">
    <property type="entry name" value="Protein kinase-like (PK-like)"/>
    <property type="match status" value="1"/>
</dbReference>
<dbReference type="InterPro" id="IPR011009">
    <property type="entry name" value="Kinase-like_dom_sf"/>
</dbReference>
<reference evidence="1 2" key="1">
    <citation type="journal article" date="2012" name="BMC Genomics">
        <title>Comparative genomics of the white-rot fungi, Phanerochaete carnosa and P. chrysosporium, to elucidate the genetic basis of the distinct wood types they colonize.</title>
        <authorList>
            <person name="Suzuki H."/>
            <person name="MacDonald J."/>
            <person name="Syed K."/>
            <person name="Salamov A."/>
            <person name="Hori C."/>
            <person name="Aerts A."/>
            <person name="Henrissat B."/>
            <person name="Wiebenga A."/>
            <person name="vanKuyk P.A."/>
            <person name="Barry K."/>
            <person name="Lindquist E."/>
            <person name="LaButti K."/>
            <person name="Lapidus A."/>
            <person name="Lucas S."/>
            <person name="Coutinho P."/>
            <person name="Gong Y."/>
            <person name="Samejima M."/>
            <person name="Mahadevan R."/>
            <person name="Abou-Zaid M."/>
            <person name="de Vries R.P."/>
            <person name="Igarashi K."/>
            <person name="Yadav J.S."/>
            <person name="Grigoriev I.V."/>
            <person name="Master E.R."/>
        </authorList>
    </citation>
    <scope>NUCLEOTIDE SEQUENCE [LARGE SCALE GENOMIC DNA]</scope>
    <source>
        <strain evidence="1 2">HHB-10118-sp</strain>
    </source>
</reference>
<gene>
    <name evidence="1" type="ORF">PHACADRAFT_198316</name>
</gene>
<dbReference type="EMBL" id="JH930475">
    <property type="protein sequence ID" value="EKM52256.1"/>
    <property type="molecule type" value="Genomic_DNA"/>
</dbReference>
<dbReference type="Proteomes" id="UP000008370">
    <property type="component" value="Unassembled WGS sequence"/>
</dbReference>
<dbReference type="HOGENOM" id="CLU_013871_0_0_1"/>
<keyword evidence="2" id="KW-1185">Reference proteome</keyword>